<dbReference type="PANTHER" id="PTHR23167:SF88">
    <property type="entry name" value="CALPONIN-HOMOLOGY (CH) DOMAIN-CONTAINING PROTEIN"/>
    <property type="match status" value="1"/>
</dbReference>
<feature type="domain" description="Calponin-homology (CH)" evidence="4">
    <location>
        <begin position="34"/>
        <end position="139"/>
    </location>
</feature>
<comment type="caution">
    <text evidence="5">The sequence shown here is derived from an EMBL/GenBank/DDBJ whole genome shotgun (WGS) entry which is preliminary data.</text>
</comment>
<sequence>MRNGDRMSKTNVFKQFDQLQHANQPKPMRSLRPSSIKDALLRWVQIKLQDYPVKITNFSSSWADGMAFCALIHRFVPDAFDFDKLNRDNRKENFELAFRVAEANGICPLLEVDDMLMMGDRPDWKCVFTYVQAFYKEFKDRS</sequence>
<protein>
    <recommendedName>
        <fullName evidence="4">Calponin-homology (CH) domain-containing protein</fullName>
    </recommendedName>
</protein>
<dbReference type="FunFam" id="1.10.418.10:FF:000009">
    <property type="entry name" value="smoothelin isoform X2"/>
    <property type="match status" value="1"/>
</dbReference>
<keyword evidence="1" id="KW-0597">Phosphoprotein</keyword>
<evidence type="ECO:0000259" key="4">
    <source>
        <dbReference type="PROSITE" id="PS50021"/>
    </source>
</evidence>
<evidence type="ECO:0000313" key="5">
    <source>
        <dbReference type="EMBL" id="MFH4974438.1"/>
    </source>
</evidence>
<dbReference type="SMART" id="SM00033">
    <property type="entry name" value="CH"/>
    <property type="match status" value="1"/>
</dbReference>
<dbReference type="InterPro" id="IPR036872">
    <property type="entry name" value="CH_dom_sf"/>
</dbReference>
<keyword evidence="2" id="KW-0175">Coiled coil</keyword>
<evidence type="ECO:0000256" key="1">
    <source>
        <dbReference type="ARBA" id="ARBA00022553"/>
    </source>
</evidence>
<evidence type="ECO:0000256" key="3">
    <source>
        <dbReference type="ARBA" id="ARBA00061655"/>
    </source>
</evidence>
<dbReference type="Proteomes" id="UP001608902">
    <property type="component" value="Unassembled WGS sequence"/>
</dbReference>
<dbReference type="PANTHER" id="PTHR23167">
    <property type="entry name" value="CALPONIN HOMOLOGY DOMAIN-CONTAINING PROTEIN DDB_G0272472-RELATED"/>
    <property type="match status" value="1"/>
</dbReference>
<organism evidence="5 6">
    <name type="scientific">Gnathostoma spinigerum</name>
    <dbReference type="NCBI Taxonomy" id="75299"/>
    <lineage>
        <taxon>Eukaryota</taxon>
        <taxon>Metazoa</taxon>
        <taxon>Ecdysozoa</taxon>
        <taxon>Nematoda</taxon>
        <taxon>Chromadorea</taxon>
        <taxon>Rhabditida</taxon>
        <taxon>Spirurina</taxon>
        <taxon>Gnathostomatomorpha</taxon>
        <taxon>Gnathostomatoidea</taxon>
        <taxon>Gnathostomatidae</taxon>
        <taxon>Gnathostoma</taxon>
    </lineage>
</organism>
<dbReference type="PROSITE" id="PS50021">
    <property type="entry name" value="CH"/>
    <property type="match status" value="1"/>
</dbReference>
<dbReference type="Gene3D" id="1.10.418.10">
    <property type="entry name" value="Calponin-like domain"/>
    <property type="match status" value="1"/>
</dbReference>
<dbReference type="EMBL" id="JBGFUD010000388">
    <property type="protein sequence ID" value="MFH4974438.1"/>
    <property type="molecule type" value="Genomic_DNA"/>
</dbReference>
<evidence type="ECO:0000313" key="6">
    <source>
        <dbReference type="Proteomes" id="UP001608902"/>
    </source>
</evidence>
<dbReference type="InterPro" id="IPR050540">
    <property type="entry name" value="F-actin_Monoox_Mical"/>
</dbReference>
<keyword evidence="6" id="KW-1185">Reference proteome</keyword>
<evidence type="ECO:0000256" key="2">
    <source>
        <dbReference type="ARBA" id="ARBA00023054"/>
    </source>
</evidence>
<comment type="similarity">
    <text evidence="3">Belongs to the smoothelin family.</text>
</comment>
<dbReference type="SUPFAM" id="SSF47576">
    <property type="entry name" value="Calponin-homology domain, CH-domain"/>
    <property type="match status" value="1"/>
</dbReference>
<proteinExistence type="inferred from homology"/>
<gene>
    <name evidence="5" type="ORF">AB6A40_001147</name>
</gene>
<name>A0ABD6E3I2_9BILA</name>
<reference evidence="5 6" key="1">
    <citation type="submission" date="2024-08" db="EMBL/GenBank/DDBJ databases">
        <title>Gnathostoma spinigerum genome.</title>
        <authorList>
            <person name="Gonzalez-Bertolin B."/>
            <person name="Monzon S."/>
            <person name="Zaballos A."/>
            <person name="Jimenez P."/>
            <person name="Dekumyoy P."/>
            <person name="Varona S."/>
            <person name="Cuesta I."/>
            <person name="Sumanam S."/>
            <person name="Adisakwattana P."/>
            <person name="Gasser R.B."/>
            <person name="Hernandez-Gonzalez A."/>
            <person name="Young N.D."/>
            <person name="Perteguer M.J."/>
        </authorList>
    </citation>
    <scope>NUCLEOTIDE SEQUENCE [LARGE SCALE GENOMIC DNA]</scope>
    <source>
        <strain evidence="5">AL3</strain>
        <tissue evidence="5">Liver</tissue>
    </source>
</reference>
<dbReference type="AlphaFoldDB" id="A0ABD6E3I2"/>
<dbReference type="Pfam" id="PF00307">
    <property type="entry name" value="CH"/>
    <property type="match status" value="1"/>
</dbReference>
<accession>A0ABD6E3I2</accession>
<dbReference type="InterPro" id="IPR001715">
    <property type="entry name" value="CH_dom"/>
</dbReference>